<feature type="domain" description="Pili assembly chaperone N-terminal" evidence="7">
    <location>
        <begin position="40"/>
        <end position="161"/>
    </location>
</feature>
<dbReference type="InterPro" id="IPR008962">
    <property type="entry name" value="PapD-like_sf"/>
</dbReference>
<keyword evidence="4" id="KW-0574">Periplasm</keyword>
<feature type="signal peptide" evidence="6">
    <location>
        <begin position="1"/>
        <end position="38"/>
    </location>
</feature>
<name>A0A1C3HCG0_SERMA</name>
<evidence type="ECO:0000256" key="4">
    <source>
        <dbReference type="ARBA" id="ARBA00022764"/>
    </source>
</evidence>
<evidence type="ECO:0000259" key="8">
    <source>
        <dbReference type="Pfam" id="PF02753"/>
    </source>
</evidence>
<dbReference type="PANTHER" id="PTHR30251:SF25">
    <property type="entry name" value="FIMBRIAE CHAPARONE"/>
    <property type="match status" value="1"/>
</dbReference>
<dbReference type="PANTHER" id="PTHR30251">
    <property type="entry name" value="PILUS ASSEMBLY CHAPERONE"/>
    <property type="match status" value="1"/>
</dbReference>
<evidence type="ECO:0000256" key="2">
    <source>
        <dbReference type="ARBA" id="ARBA00007399"/>
    </source>
</evidence>
<evidence type="ECO:0000256" key="1">
    <source>
        <dbReference type="ARBA" id="ARBA00004418"/>
    </source>
</evidence>
<dbReference type="AlphaFoldDB" id="A0A1C3HCG0"/>
<evidence type="ECO:0000313" key="9">
    <source>
        <dbReference type="EMBL" id="SAY42730.1"/>
    </source>
</evidence>
<dbReference type="InterPro" id="IPR016147">
    <property type="entry name" value="Pili_assmbl_chaperone_N"/>
</dbReference>
<reference evidence="9" key="1">
    <citation type="submission" date="2016-05" db="EMBL/GenBank/DDBJ databases">
        <authorList>
            <person name="Cock P.J.A."/>
            <person name="Cock P.J.A."/>
        </authorList>
    </citation>
    <scope>NUCLEOTIDE SEQUENCE</scope>
    <source>
        <strain evidence="9">PWN146_assembly</strain>
    </source>
</reference>
<dbReference type="GO" id="GO:0071555">
    <property type="term" value="P:cell wall organization"/>
    <property type="evidence" value="ECO:0007669"/>
    <property type="project" value="InterPro"/>
</dbReference>
<dbReference type="GO" id="GO:0030288">
    <property type="term" value="C:outer membrane-bounded periplasmic space"/>
    <property type="evidence" value="ECO:0007669"/>
    <property type="project" value="InterPro"/>
</dbReference>
<organism evidence="9">
    <name type="scientific">Serratia marcescens</name>
    <dbReference type="NCBI Taxonomy" id="615"/>
    <lineage>
        <taxon>Bacteria</taxon>
        <taxon>Pseudomonadati</taxon>
        <taxon>Pseudomonadota</taxon>
        <taxon>Gammaproteobacteria</taxon>
        <taxon>Enterobacterales</taxon>
        <taxon>Yersiniaceae</taxon>
        <taxon>Serratia</taxon>
    </lineage>
</organism>
<sequence length="250" mass="27836">MTRSLYRFTFMPQITRTARRWAALSLCLMSFASTHASASVTLLGNRVIYPAEAREKTLQFTNDDGTPALIQIWLDINNPKSTPENADAPFIASPQIFRMNPHSGQMVRLSFVGQPLPRDRESLFYLNFLQVPAVRQTDSDKNKLLLVVTNRLKVFYRPAGLAGDANHVIDRLSLRQAGNALHVDNPTGYYANVSQAAILSGAKRTVIPQADLIPPFSQASWPVNGEVRQVALRVINDYGVEITRTLSVAR</sequence>
<dbReference type="InterPro" id="IPR013783">
    <property type="entry name" value="Ig-like_fold"/>
</dbReference>
<keyword evidence="5" id="KW-0143">Chaperone</keyword>
<feature type="domain" description="Pili assembly chaperone C-terminal" evidence="8">
    <location>
        <begin position="183"/>
        <end position="241"/>
    </location>
</feature>
<protein>
    <submittedName>
        <fullName evidence="9">Chaperone protein EcpD</fullName>
    </submittedName>
</protein>
<dbReference type="PRINTS" id="PR00969">
    <property type="entry name" value="CHAPERONPILI"/>
</dbReference>
<evidence type="ECO:0000259" key="7">
    <source>
        <dbReference type="Pfam" id="PF00345"/>
    </source>
</evidence>
<comment type="subcellular location">
    <subcellularLocation>
        <location evidence="1">Periplasm</location>
    </subcellularLocation>
</comment>
<dbReference type="InterPro" id="IPR016148">
    <property type="entry name" value="Pili_assmbl_chaperone_C"/>
</dbReference>
<gene>
    <name evidence="9" type="primary">ecpD_4</name>
    <name evidence="9" type="ORF">PWN146_01416</name>
</gene>
<dbReference type="InterPro" id="IPR050643">
    <property type="entry name" value="Periplasmic_pilus_chap"/>
</dbReference>
<dbReference type="InterPro" id="IPR001829">
    <property type="entry name" value="Pili_assmbl_chaperone_bac"/>
</dbReference>
<dbReference type="InterPro" id="IPR036316">
    <property type="entry name" value="Pili_assmbl_chap_C_dom_sf"/>
</dbReference>
<feature type="chain" id="PRO_5008675056" evidence="6">
    <location>
        <begin position="39"/>
        <end position="250"/>
    </location>
</feature>
<dbReference type="Pfam" id="PF02753">
    <property type="entry name" value="PapD_C"/>
    <property type="match status" value="1"/>
</dbReference>
<dbReference type="Pfam" id="PF00345">
    <property type="entry name" value="PapD_N"/>
    <property type="match status" value="1"/>
</dbReference>
<evidence type="ECO:0000256" key="5">
    <source>
        <dbReference type="ARBA" id="ARBA00023186"/>
    </source>
</evidence>
<dbReference type="SUPFAM" id="SSF49584">
    <property type="entry name" value="Periplasmic chaperone C-domain"/>
    <property type="match status" value="1"/>
</dbReference>
<dbReference type="SUPFAM" id="SSF49354">
    <property type="entry name" value="PapD-like"/>
    <property type="match status" value="1"/>
</dbReference>
<comment type="similarity">
    <text evidence="2">Belongs to the periplasmic pilus chaperone family.</text>
</comment>
<evidence type="ECO:0000256" key="6">
    <source>
        <dbReference type="SAM" id="SignalP"/>
    </source>
</evidence>
<keyword evidence="3 6" id="KW-0732">Signal</keyword>
<evidence type="ECO:0000256" key="3">
    <source>
        <dbReference type="ARBA" id="ARBA00022729"/>
    </source>
</evidence>
<dbReference type="Gene3D" id="2.60.40.10">
    <property type="entry name" value="Immunoglobulins"/>
    <property type="match status" value="2"/>
</dbReference>
<accession>A0A1C3HCG0</accession>
<dbReference type="EMBL" id="LT575490">
    <property type="protein sequence ID" value="SAY42730.1"/>
    <property type="molecule type" value="Genomic_DNA"/>
</dbReference>
<proteinExistence type="inferred from homology"/>